<feature type="transmembrane region" description="Helical" evidence="1">
    <location>
        <begin position="242"/>
        <end position="260"/>
    </location>
</feature>
<dbReference type="Pfam" id="PF06695">
    <property type="entry name" value="Sm_multidrug_ex"/>
    <property type="match status" value="1"/>
</dbReference>
<keyword evidence="1" id="KW-0472">Membrane</keyword>
<evidence type="ECO:0000256" key="1">
    <source>
        <dbReference type="SAM" id="Phobius"/>
    </source>
</evidence>
<protein>
    <recommendedName>
        <fullName evidence="4">Small multi-drug export protein</fullName>
    </recommendedName>
</protein>
<organism evidence="2 3">
    <name type="scientific">Klebsormidium nitens</name>
    <name type="common">Green alga</name>
    <name type="synonym">Ulothrix nitens</name>
    <dbReference type="NCBI Taxonomy" id="105231"/>
    <lineage>
        <taxon>Eukaryota</taxon>
        <taxon>Viridiplantae</taxon>
        <taxon>Streptophyta</taxon>
        <taxon>Klebsormidiophyceae</taxon>
        <taxon>Klebsormidiales</taxon>
        <taxon>Klebsormidiaceae</taxon>
        <taxon>Klebsormidium</taxon>
    </lineage>
</organism>
<proteinExistence type="predicted"/>
<dbReference type="InterPro" id="IPR009577">
    <property type="entry name" value="Sm_multidrug_ex"/>
</dbReference>
<name>A0A1Y1HJV1_KLENI</name>
<dbReference type="Proteomes" id="UP000054558">
    <property type="component" value="Unassembled WGS sequence"/>
</dbReference>
<accession>A0A1Y1HJV1</accession>
<reference evidence="2 3" key="1">
    <citation type="journal article" date="2014" name="Nat. Commun.">
        <title>Klebsormidium flaccidum genome reveals primary factors for plant terrestrial adaptation.</title>
        <authorList>
            <person name="Hori K."/>
            <person name="Maruyama F."/>
            <person name="Fujisawa T."/>
            <person name="Togashi T."/>
            <person name="Yamamoto N."/>
            <person name="Seo M."/>
            <person name="Sato S."/>
            <person name="Yamada T."/>
            <person name="Mori H."/>
            <person name="Tajima N."/>
            <person name="Moriyama T."/>
            <person name="Ikeuchi M."/>
            <person name="Watanabe M."/>
            <person name="Wada H."/>
            <person name="Kobayashi K."/>
            <person name="Saito M."/>
            <person name="Masuda T."/>
            <person name="Sasaki-Sekimoto Y."/>
            <person name="Mashiguchi K."/>
            <person name="Awai K."/>
            <person name="Shimojima M."/>
            <person name="Masuda S."/>
            <person name="Iwai M."/>
            <person name="Nobusawa T."/>
            <person name="Narise T."/>
            <person name="Kondo S."/>
            <person name="Saito H."/>
            <person name="Sato R."/>
            <person name="Murakawa M."/>
            <person name="Ihara Y."/>
            <person name="Oshima-Yamada Y."/>
            <person name="Ohtaka K."/>
            <person name="Satoh M."/>
            <person name="Sonobe K."/>
            <person name="Ishii M."/>
            <person name="Ohtani R."/>
            <person name="Kanamori-Sato M."/>
            <person name="Honoki R."/>
            <person name="Miyazaki D."/>
            <person name="Mochizuki H."/>
            <person name="Umetsu J."/>
            <person name="Higashi K."/>
            <person name="Shibata D."/>
            <person name="Kamiya Y."/>
            <person name="Sato N."/>
            <person name="Nakamura Y."/>
            <person name="Tabata S."/>
            <person name="Ida S."/>
            <person name="Kurokawa K."/>
            <person name="Ohta H."/>
        </authorList>
    </citation>
    <scope>NUCLEOTIDE SEQUENCE [LARGE SCALE GENOMIC DNA]</scope>
    <source>
        <strain evidence="2 3">NIES-2285</strain>
    </source>
</reference>
<keyword evidence="3" id="KW-1185">Reference proteome</keyword>
<keyword evidence="1" id="KW-0812">Transmembrane</keyword>
<evidence type="ECO:0000313" key="2">
    <source>
        <dbReference type="EMBL" id="GAQ78820.1"/>
    </source>
</evidence>
<dbReference type="EMBL" id="DF236968">
    <property type="protein sequence ID" value="GAQ78820.1"/>
    <property type="molecule type" value="Genomic_DNA"/>
</dbReference>
<feature type="transmembrane region" description="Helical" evidence="1">
    <location>
        <begin position="188"/>
        <end position="212"/>
    </location>
</feature>
<evidence type="ECO:0008006" key="4">
    <source>
        <dbReference type="Google" id="ProtNLM"/>
    </source>
</evidence>
<dbReference type="PANTHER" id="PTHR36007:SF2">
    <property type="entry name" value="TRANSPORT PROTEIN-RELATED"/>
    <property type="match status" value="1"/>
</dbReference>
<sequence>MRSYGGHVFLGCEDGPSSFPPSNSPPAPTNELFFHKVLRSALLAIPLLFLLSAFAGPAFAVQPDPPPLNTIIVPPGGGHLSLGQRIAVALRSLGLPDWVTIILVAALPVVELRGAIPVGYWLGLKPIQVYGLAVLGNMLPIPFVIAYVGKVSDWLVQRSGLAKKFFEWLFKRTRSRADLLVKYRTLGLTLFVAVPLPLTGAWSGAIGAHLLGLPFWESIAANLAGVMIAGAIVTALCELGYAGALIAGAGLFTAAIAAFWTSRRKKAAGEEPVV</sequence>
<dbReference type="OrthoDB" id="2018918at2759"/>
<feature type="transmembrane region" description="Helical" evidence="1">
    <location>
        <begin position="129"/>
        <end position="149"/>
    </location>
</feature>
<feature type="transmembrane region" description="Helical" evidence="1">
    <location>
        <begin position="41"/>
        <end position="60"/>
    </location>
</feature>
<dbReference type="AlphaFoldDB" id="A0A1Y1HJV1"/>
<dbReference type="PANTHER" id="PTHR36007">
    <property type="entry name" value="TRANSPORT PROTEIN-RELATED"/>
    <property type="match status" value="1"/>
</dbReference>
<dbReference type="OMA" id="VMWSFLR"/>
<evidence type="ECO:0000313" key="3">
    <source>
        <dbReference type="Proteomes" id="UP000054558"/>
    </source>
</evidence>
<feature type="transmembrane region" description="Helical" evidence="1">
    <location>
        <begin position="219"/>
        <end position="236"/>
    </location>
</feature>
<gene>
    <name evidence="2" type="ORF">KFL_000190380</name>
</gene>
<keyword evidence="1" id="KW-1133">Transmembrane helix</keyword>